<sequence length="69" mass="7169">MGAHLVDHNGQARLCRLPGGFGAGHAAADDMKWFCHGRDLGVLGRKGKGGFQRRGGGSAPCTPGVFPPR</sequence>
<evidence type="ECO:0000313" key="3">
    <source>
        <dbReference type="Proteomes" id="UP000634647"/>
    </source>
</evidence>
<reference evidence="2" key="1">
    <citation type="journal article" date="2014" name="Int. J. Syst. Evol. Microbiol.">
        <title>Complete genome sequence of Corynebacterium casei LMG S-19264T (=DSM 44701T), isolated from a smear-ripened cheese.</title>
        <authorList>
            <consortium name="US DOE Joint Genome Institute (JGI-PGF)"/>
            <person name="Walter F."/>
            <person name="Albersmeier A."/>
            <person name="Kalinowski J."/>
            <person name="Ruckert C."/>
        </authorList>
    </citation>
    <scope>NUCLEOTIDE SEQUENCE</scope>
    <source>
        <strain evidence="2">CGMCC 1.10859</strain>
    </source>
</reference>
<comment type="caution">
    <text evidence="2">The sequence shown here is derived from an EMBL/GenBank/DDBJ whole genome shotgun (WGS) entry which is preliminary data.</text>
</comment>
<evidence type="ECO:0000256" key="1">
    <source>
        <dbReference type="SAM" id="MobiDB-lite"/>
    </source>
</evidence>
<reference evidence="2" key="2">
    <citation type="submission" date="2023-06" db="EMBL/GenBank/DDBJ databases">
        <authorList>
            <person name="Sun Q."/>
            <person name="Zhou Y."/>
        </authorList>
    </citation>
    <scope>NUCLEOTIDE SEQUENCE</scope>
    <source>
        <strain evidence="2">CGMCC 1.10859</strain>
    </source>
</reference>
<gene>
    <name evidence="2" type="ORF">GCM10008024_34020</name>
</gene>
<protein>
    <submittedName>
        <fullName evidence="2">Uncharacterized protein</fullName>
    </submittedName>
</protein>
<dbReference type="AlphaFoldDB" id="A0AAN5A0Q4"/>
<organism evidence="2 3">
    <name type="scientific">Allgaiera indica</name>
    <dbReference type="NCBI Taxonomy" id="765699"/>
    <lineage>
        <taxon>Bacteria</taxon>
        <taxon>Pseudomonadati</taxon>
        <taxon>Pseudomonadota</taxon>
        <taxon>Alphaproteobacteria</taxon>
        <taxon>Rhodobacterales</taxon>
        <taxon>Paracoccaceae</taxon>
        <taxon>Allgaiera</taxon>
    </lineage>
</organism>
<evidence type="ECO:0000313" key="2">
    <source>
        <dbReference type="EMBL" id="GHE04942.1"/>
    </source>
</evidence>
<feature type="compositionally biased region" description="Gly residues" evidence="1">
    <location>
        <begin position="49"/>
        <end position="58"/>
    </location>
</feature>
<accession>A0AAN5A0Q4</accession>
<dbReference type="EMBL" id="BNAB01000020">
    <property type="protein sequence ID" value="GHE04942.1"/>
    <property type="molecule type" value="Genomic_DNA"/>
</dbReference>
<proteinExistence type="predicted"/>
<dbReference type="Proteomes" id="UP000634647">
    <property type="component" value="Unassembled WGS sequence"/>
</dbReference>
<feature type="region of interest" description="Disordered" evidence="1">
    <location>
        <begin position="46"/>
        <end position="69"/>
    </location>
</feature>
<name>A0AAN5A0Q4_9RHOB</name>